<proteinExistence type="predicted"/>
<evidence type="ECO:0000313" key="2">
    <source>
        <dbReference type="Proteomes" id="UP000317078"/>
    </source>
</evidence>
<gene>
    <name evidence="1" type="ORF">EAH89_25515</name>
</gene>
<comment type="caution">
    <text evidence="1">The sequence shown here is derived from an EMBL/GenBank/DDBJ whole genome shotgun (WGS) entry which is preliminary data.</text>
</comment>
<dbReference type="RefSeq" id="WP_140886546.1">
    <property type="nucleotide sequence ID" value="NZ_RCZP01000043.1"/>
</dbReference>
<sequence>MDEDERHEQWVDKLVALHQHWTTAEAIGDHLRRSMLHKIRHGPRELTPEEYWADTTYQRSVMLAVCVHHSLLYVVIEGWRELGCVDTRVDELLAREDMTSALRLFRNSVFHFQPEVHSPKQEAFMKSGGSYEWVRALRAALRDYFDARLKVTIAPRPGTEPPTRH</sequence>
<accession>A0A502F9K6</accession>
<name>A0A502F9K6_9PROT</name>
<keyword evidence="2" id="KW-1185">Reference proteome</keyword>
<organism evidence="1 2">
    <name type="scientific">Muricoccus nepalensis</name>
    <dbReference type="NCBI Taxonomy" id="1854500"/>
    <lineage>
        <taxon>Bacteria</taxon>
        <taxon>Pseudomonadati</taxon>
        <taxon>Pseudomonadota</taxon>
        <taxon>Alphaproteobacteria</taxon>
        <taxon>Acetobacterales</taxon>
        <taxon>Roseomonadaceae</taxon>
        <taxon>Muricoccus</taxon>
    </lineage>
</organism>
<dbReference type="OrthoDB" id="5149546at2"/>
<dbReference type="Proteomes" id="UP000317078">
    <property type="component" value="Unassembled WGS sequence"/>
</dbReference>
<protein>
    <submittedName>
        <fullName evidence="1">Uncharacterized protein</fullName>
    </submittedName>
</protein>
<dbReference type="AlphaFoldDB" id="A0A502F9K6"/>
<dbReference type="EMBL" id="RCZP01000043">
    <property type="protein sequence ID" value="TPG45984.1"/>
    <property type="molecule type" value="Genomic_DNA"/>
</dbReference>
<evidence type="ECO:0000313" key="1">
    <source>
        <dbReference type="EMBL" id="TPG45984.1"/>
    </source>
</evidence>
<reference evidence="1 2" key="1">
    <citation type="journal article" date="2019" name="Environ. Microbiol.">
        <title>Species interactions and distinct microbial communities in high Arctic permafrost affected cryosols are associated with the CH4 and CO2 gas fluxes.</title>
        <authorList>
            <person name="Altshuler I."/>
            <person name="Hamel J."/>
            <person name="Turney S."/>
            <person name="Magnuson E."/>
            <person name="Levesque R."/>
            <person name="Greer C."/>
            <person name="Whyte L.G."/>
        </authorList>
    </citation>
    <scope>NUCLEOTIDE SEQUENCE [LARGE SCALE GENOMIC DNA]</scope>
    <source>
        <strain evidence="1 2">S9.3B</strain>
    </source>
</reference>